<dbReference type="AlphaFoldDB" id="A0A067C216"/>
<dbReference type="SUPFAM" id="SSF46565">
    <property type="entry name" value="Chaperone J-domain"/>
    <property type="match status" value="1"/>
</dbReference>
<name>A0A067C216_SAPPC</name>
<evidence type="ECO:0000313" key="5">
    <source>
        <dbReference type="Proteomes" id="UP000030745"/>
    </source>
</evidence>
<dbReference type="OrthoDB" id="1717591at2759"/>
<dbReference type="Gene3D" id="1.10.287.110">
    <property type="entry name" value="DnaJ domain"/>
    <property type="match status" value="1"/>
</dbReference>
<organism evidence="4 5">
    <name type="scientific">Saprolegnia parasitica (strain CBS 223.65)</name>
    <dbReference type="NCBI Taxonomy" id="695850"/>
    <lineage>
        <taxon>Eukaryota</taxon>
        <taxon>Sar</taxon>
        <taxon>Stramenopiles</taxon>
        <taxon>Oomycota</taxon>
        <taxon>Saprolegniomycetes</taxon>
        <taxon>Saprolegniales</taxon>
        <taxon>Saprolegniaceae</taxon>
        <taxon>Saprolegnia</taxon>
    </lineage>
</organism>
<feature type="region of interest" description="Disordered" evidence="2">
    <location>
        <begin position="1"/>
        <end position="63"/>
    </location>
</feature>
<feature type="compositionally biased region" description="Pro residues" evidence="2">
    <location>
        <begin position="267"/>
        <end position="282"/>
    </location>
</feature>
<feature type="coiled-coil region" evidence="1">
    <location>
        <begin position="111"/>
        <end position="145"/>
    </location>
</feature>
<dbReference type="PROSITE" id="PS50076">
    <property type="entry name" value="DNAJ_2"/>
    <property type="match status" value="1"/>
</dbReference>
<evidence type="ECO:0000256" key="1">
    <source>
        <dbReference type="SAM" id="Coils"/>
    </source>
</evidence>
<protein>
    <recommendedName>
        <fullName evidence="3">J domain-containing protein</fullName>
    </recommendedName>
</protein>
<dbReference type="KEGG" id="spar:SPRG_10103"/>
<dbReference type="RefSeq" id="XP_012204641.1">
    <property type="nucleotide sequence ID" value="XM_012349251.1"/>
</dbReference>
<evidence type="ECO:0000313" key="4">
    <source>
        <dbReference type="EMBL" id="KDO24573.1"/>
    </source>
</evidence>
<reference evidence="4 5" key="1">
    <citation type="journal article" date="2013" name="PLoS Genet.">
        <title>Distinctive expansion of potential virulence genes in the genome of the oomycete fish pathogen Saprolegnia parasitica.</title>
        <authorList>
            <person name="Jiang R.H."/>
            <person name="de Bruijn I."/>
            <person name="Haas B.J."/>
            <person name="Belmonte R."/>
            <person name="Lobach L."/>
            <person name="Christie J."/>
            <person name="van den Ackerveken G."/>
            <person name="Bottin A."/>
            <person name="Bulone V."/>
            <person name="Diaz-Moreno S.M."/>
            <person name="Dumas B."/>
            <person name="Fan L."/>
            <person name="Gaulin E."/>
            <person name="Govers F."/>
            <person name="Grenville-Briggs L.J."/>
            <person name="Horner N.R."/>
            <person name="Levin J.Z."/>
            <person name="Mammella M."/>
            <person name="Meijer H.J."/>
            <person name="Morris P."/>
            <person name="Nusbaum C."/>
            <person name="Oome S."/>
            <person name="Phillips A.J."/>
            <person name="van Rooyen D."/>
            <person name="Rzeszutek E."/>
            <person name="Saraiva M."/>
            <person name="Secombes C.J."/>
            <person name="Seidl M.F."/>
            <person name="Snel B."/>
            <person name="Stassen J.H."/>
            <person name="Sykes S."/>
            <person name="Tripathy S."/>
            <person name="van den Berg H."/>
            <person name="Vega-Arreguin J.C."/>
            <person name="Wawra S."/>
            <person name="Young S.K."/>
            <person name="Zeng Q."/>
            <person name="Dieguez-Uribeondo J."/>
            <person name="Russ C."/>
            <person name="Tyler B.M."/>
            <person name="van West P."/>
        </authorList>
    </citation>
    <scope>NUCLEOTIDE SEQUENCE [LARGE SCALE GENOMIC DNA]</scope>
    <source>
        <strain evidence="4 5">CBS 223.65</strain>
    </source>
</reference>
<feature type="compositionally biased region" description="Basic and acidic residues" evidence="2">
    <location>
        <begin position="28"/>
        <end position="52"/>
    </location>
</feature>
<feature type="compositionally biased region" description="Polar residues" evidence="2">
    <location>
        <begin position="396"/>
        <end position="409"/>
    </location>
</feature>
<dbReference type="CDD" id="cd06257">
    <property type="entry name" value="DnaJ"/>
    <property type="match status" value="1"/>
</dbReference>
<feature type="compositionally biased region" description="Acidic residues" evidence="2">
    <location>
        <begin position="291"/>
        <end position="307"/>
    </location>
</feature>
<feature type="region of interest" description="Disordered" evidence="2">
    <location>
        <begin position="379"/>
        <end position="446"/>
    </location>
</feature>
<dbReference type="STRING" id="695850.A0A067C216"/>
<keyword evidence="1" id="KW-0175">Coiled coil</keyword>
<gene>
    <name evidence="4" type="ORF">SPRG_10103</name>
</gene>
<feature type="compositionally biased region" description="Low complexity" evidence="2">
    <location>
        <begin position="420"/>
        <end position="436"/>
    </location>
</feature>
<feature type="domain" description="J" evidence="3">
    <location>
        <begin position="528"/>
        <end position="600"/>
    </location>
</feature>
<proteinExistence type="predicted"/>
<feature type="region of interest" description="Disordered" evidence="2">
    <location>
        <begin position="232"/>
        <end position="365"/>
    </location>
</feature>
<dbReference type="VEuPathDB" id="FungiDB:SPRG_10103"/>
<feature type="compositionally biased region" description="Basic and acidic residues" evidence="2">
    <location>
        <begin position="344"/>
        <end position="365"/>
    </location>
</feature>
<sequence length="600" mass="66342">MDPTKSAPLRRRKSNRNSLFDSSDEDAERGLTRSDKGRDSKGGSDSRKGLFDDHDDENGDDGLPLEQLQQSIKERQLRKKAHLETLQTQVVEATTLANAFKADVAQLSLQLGSANAKIEKRNRQLQNAKDLVQSLQAQVATLTAQVLEEKSLRGRDEQTWLLERASLLRQIEEWKAKAHFTPLPVPMSPTTKSASASSLLGKLWSKAKPKEEAVAPAPVTTARPQMFTVHVQSEDDDDESSDSLLGSSDDDDDDDDASDSDSDRGPLPMPPPLPRDARPSPPVVEMHSTDDAEDDADALDNDDDDDDLAHPASTRHSHTEPKPSSAHEPKVPPTVSRMNMYMEQRAKKEAQKREKEALEAQEKNRWQEVYEQEWAQLAQEAKESKKKRKQKKPSVTGAQFTRISRQRPSSMKHLQKPAGVAPTPTVVPASPPASSTGIVPPPPPVPVPVDPTPPVVVSPPLPPEPSDADVELYRRQQARLQELHEAERLKREQAEETDRIKRDIHATINAWARGKSLIALLSTLYQLDVLNGLGLDAGPLGAISPPEIDGGDSVKKAYRFVIRVIHPDKLRNNGSLAQLVAARDVFTLINQAFDAFKEKL</sequence>
<feature type="compositionally biased region" description="Basic and acidic residues" evidence="2">
    <location>
        <begin position="317"/>
        <end position="330"/>
    </location>
</feature>
<dbReference type="GeneID" id="24132228"/>
<evidence type="ECO:0000256" key="2">
    <source>
        <dbReference type="SAM" id="MobiDB-lite"/>
    </source>
</evidence>
<keyword evidence="5" id="KW-1185">Reference proteome</keyword>
<dbReference type="InterPro" id="IPR036869">
    <property type="entry name" value="J_dom_sf"/>
</dbReference>
<evidence type="ECO:0000259" key="3">
    <source>
        <dbReference type="PROSITE" id="PS50076"/>
    </source>
</evidence>
<dbReference type="OMA" id="INAWARG"/>
<dbReference type="EMBL" id="KK583240">
    <property type="protein sequence ID" value="KDO24573.1"/>
    <property type="molecule type" value="Genomic_DNA"/>
</dbReference>
<dbReference type="InterPro" id="IPR001623">
    <property type="entry name" value="DnaJ_domain"/>
</dbReference>
<accession>A0A067C216</accession>
<dbReference type="Proteomes" id="UP000030745">
    <property type="component" value="Unassembled WGS sequence"/>
</dbReference>
<feature type="compositionally biased region" description="Acidic residues" evidence="2">
    <location>
        <begin position="248"/>
        <end position="260"/>
    </location>
</feature>